<proteinExistence type="predicted"/>
<accession>A0ABW2PL20</accession>
<dbReference type="PROSITE" id="PS50109">
    <property type="entry name" value="HIS_KIN"/>
    <property type="match status" value="1"/>
</dbReference>
<dbReference type="RefSeq" id="WP_214786117.1">
    <property type="nucleotide sequence ID" value="NZ_JANIEL010000003.1"/>
</dbReference>
<dbReference type="Pfam" id="PF02518">
    <property type="entry name" value="HATPase_c"/>
    <property type="match status" value="1"/>
</dbReference>
<dbReference type="GO" id="GO:0016301">
    <property type="term" value="F:kinase activity"/>
    <property type="evidence" value="ECO:0007669"/>
    <property type="project" value="UniProtKB-KW"/>
</dbReference>
<dbReference type="SUPFAM" id="SSF55785">
    <property type="entry name" value="PYP-like sensor domain (PAS domain)"/>
    <property type="match status" value="1"/>
</dbReference>
<dbReference type="NCBIfam" id="TIGR00229">
    <property type="entry name" value="sensory_box"/>
    <property type="match status" value="1"/>
</dbReference>
<evidence type="ECO:0000313" key="12">
    <source>
        <dbReference type="Proteomes" id="UP001596439"/>
    </source>
</evidence>
<evidence type="ECO:0000256" key="4">
    <source>
        <dbReference type="ARBA" id="ARBA00022741"/>
    </source>
</evidence>
<evidence type="ECO:0000256" key="5">
    <source>
        <dbReference type="ARBA" id="ARBA00022777"/>
    </source>
</evidence>
<dbReference type="Proteomes" id="UP001596439">
    <property type="component" value="Unassembled WGS sequence"/>
</dbReference>
<dbReference type="Gene3D" id="1.20.5.1930">
    <property type="match status" value="1"/>
</dbReference>
<sequence length="341" mass="39401">MTLRDFEHQILDVLKDGVIVMDHDRTIISMNQSAEQLTGWQIGEPVPYCSFCQKRNVNIGEERCYLIEHERSPYFTSEMPTYSGNMVDVEMNTARILNDPTTGATYYLLVLRDFTERKRREAHILREQMVRELIRAREEEHERLAQELHDGVGQSLFSITLALNSLQSDVVDPDKKEYLSSVISEVSLLMDHVRNYSKQLRPVELDQFGLESALHVLFDSFATRYPNVAFHTDFRLKTRCDALVEINVYRIVQEALVNAMKYANPTHIDCRITEHDGRIELLFWDDGIGFDSREVSKGLGLRHMEERAKTIEGLFQIVSVIGHGTEILVSIPRERGHDETD</sequence>
<evidence type="ECO:0000256" key="1">
    <source>
        <dbReference type="ARBA" id="ARBA00000085"/>
    </source>
</evidence>
<dbReference type="EMBL" id="JBHTCE010000001">
    <property type="protein sequence ID" value="MFC7388670.1"/>
    <property type="molecule type" value="Genomic_DNA"/>
</dbReference>
<evidence type="ECO:0000256" key="2">
    <source>
        <dbReference type="ARBA" id="ARBA00022553"/>
    </source>
</evidence>
<dbReference type="InterPro" id="IPR035965">
    <property type="entry name" value="PAS-like_dom_sf"/>
</dbReference>
<dbReference type="InterPro" id="IPR036890">
    <property type="entry name" value="HATPase_C_sf"/>
</dbReference>
<dbReference type="EC" id="2.7.13.3" evidence="8"/>
<dbReference type="CDD" id="cd16917">
    <property type="entry name" value="HATPase_UhpB-NarQ-NarX-like"/>
    <property type="match status" value="1"/>
</dbReference>
<evidence type="ECO:0000313" key="11">
    <source>
        <dbReference type="EMBL" id="MFC7388670.1"/>
    </source>
</evidence>
<dbReference type="Pfam" id="PF07730">
    <property type="entry name" value="HisKA_3"/>
    <property type="match status" value="1"/>
</dbReference>
<dbReference type="Gene3D" id="3.30.565.10">
    <property type="entry name" value="Histidine kinase-like ATPase, C-terminal domain"/>
    <property type="match status" value="1"/>
</dbReference>
<evidence type="ECO:0000256" key="3">
    <source>
        <dbReference type="ARBA" id="ARBA00022679"/>
    </source>
</evidence>
<feature type="domain" description="Histidine kinase" evidence="9">
    <location>
        <begin position="143"/>
        <end position="335"/>
    </location>
</feature>
<keyword evidence="5 8" id="KW-0418">Kinase</keyword>
<dbReference type="PIRSF" id="PIRSF037432">
    <property type="entry name" value="STHK_NreB"/>
    <property type="match status" value="1"/>
</dbReference>
<dbReference type="InterPro" id="IPR005467">
    <property type="entry name" value="His_kinase_dom"/>
</dbReference>
<keyword evidence="4 8" id="KW-0547">Nucleotide-binding</keyword>
<dbReference type="SUPFAM" id="SSF55874">
    <property type="entry name" value="ATPase domain of HSP90 chaperone/DNA topoisomerase II/histidine kinase"/>
    <property type="match status" value="1"/>
</dbReference>
<comment type="caution">
    <text evidence="11">The sequence shown here is derived from an EMBL/GenBank/DDBJ whole genome shotgun (WGS) entry which is preliminary data.</text>
</comment>
<dbReference type="PANTHER" id="PTHR24421">
    <property type="entry name" value="NITRATE/NITRITE SENSOR PROTEIN NARX-RELATED"/>
    <property type="match status" value="1"/>
</dbReference>
<evidence type="ECO:0000256" key="8">
    <source>
        <dbReference type="PIRNR" id="PIRNR037432"/>
    </source>
</evidence>
<dbReference type="PROSITE" id="PS50112">
    <property type="entry name" value="PAS"/>
    <property type="match status" value="1"/>
</dbReference>
<name>A0ABW2PL20_9BACL</name>
<evidence type="ECO:0000256" key="7">
    <source>
        <dbReference type="ARBA" id="ARBA00023012"/>
    </source>
</evidence>
<evidence type="ECO:0000259" key="9">
    <source>
        <dbReference type="PROSITE" id="PS50109"/>
    </source>
</evidence>
<dbReference type="Gene3D" id="3.30.450.20">
    <property type="entry name" value="PAS domain"/>
    <property type="match status" value="1"/>
</dbReference>
<dbReference type="InterPro" id="IPR000014">
    <property type="entry name" value="PAS"/>
</dbReference>
<gene>
    <name evidence="11" type="ORF">ACFQO8_00865</name>
</gene>
<keyword evidence="3 8" id="KW-0808">Transferase</keyword>
<keyword evidence="7 8" id="KW-0902">Two-component regulatory system</keyword>
<keyword evidence="2" id="KW-0597">Phosphoprotein</keyword>
<feature type="domain" description="PAS" evidence="10">
    <location>
        <begin position="9"/>
        <end position="44"/>
    </location>
</feature>
<dbReference type="InterPro" id="IPR003594">
    <property type="entry name" value="HATPase_dom"/>
</dbReference>
<organism evidence="11 12">
    <name type="scientific">Exiguobacterium aestuarii</name>
    <dbReference type="NCBI Taxonomy" id="273527"/>
    <lineage>
        <taxon>Bacteria</taxon>
        <taxon>Bacillati</taxon>
        <taxon>Bacillota</taxon>
        <taxon>Bacilli</taxon>
        <taxon>Bacillales</taxon>
        <taxon>Bacillales Family XII. Incertae Sedis</taxon>
        <taxon>Exiguobacterium</taxon>
    </lineage>
</organism>
<dbReference type="SMART" id="SM00387">
    <property type="entry name" value="HATPase_c"/>
    <property type="match status" value="1"/>
</dbReference>
<dbReference type="InterPro" id="IPR011712">
    <property type="entry name" value="Sig_transdc_His_kin_sub3_dim/P"/>
</dbReference>
<comment type="catalytic activity">
    <reaction evidence="1 8">
        <text>ATP + protein L-histidine = ADP + protein N-phospho-L-histidine.</text>
        <dbReference type="EC" id="2.7.13.3"/>
    </reaction>
</comment>
<reference evidence="12" key="1">
    <citation type="journal article" date="2019" name="Int. J. Syst. Evol. Microbiol.">
        <title>The Global Catalogue of Microorganisms (GCM) 10K type strain sequencing project: providing services to taxonomists for standard genome sequencing and annotation.</title>
        <authorList>
            <consortium name="The Broad Institute Genomics Platform"/>
            <consortium name="The Broad Institute Genome Sequencing Center for Infectious Disease"/>
            <person name="Wu L."/>
            <person name="Ma J."/>
        </authorList>
    </citation>
    <scope>NUCLEOTIDE SEQUENCE [LARGE SCALE GENOMIC DNA]</scope>
    <source>
        <strain evidence="12">CCUG 55590</strain>
    </source>
</reference>
<dbReference type="InterPro" id="IPR050482">
    <property type="entry name" value="Sensor_HK_TwoCompSys"/>
</dbReference>
<evidence type="ECO:0000259" key="10">
    <source>
        <dbReference type="PROSITE" id="PS50112"/>
    </source>
</evidence>
<evidence type="ECO:0000256" key="6">
    <source>
        <dbReference type="ARBA" id="ARBA00022840"/>
    </source>
</evidence>
<protein>
    <recommendedName>
        <fullName evidence="8">Sensor histidine kinase</fullName>
        <ecNumber evidence="8">2.7.13.3</ecNumber>
    </recommendedName>
</protein>
<dbReference type="InterPro" id="IPR017203">
    <property type="entry name" value="Sig_transdc_His_kinase_NreB"/>
</dbReference>
<keyword evidence="12" id="KW-1185">Reference proteome</keyword>
<dbReference type="PANTHER" id="PTHR24421:SF10">
    <property type="entry name" value="NITRATE_NITRITE SENSOR PROTEIN NARQ"/>
    <property type="match status" value="1"/>
</dbReference>
<keyword evidence="6 8" id="KW-0067">ATP-binding</keyword>
<dbReference type="Pfam" id="PF13188">
    <property type="entry name" value="PAS_8"/>
    <property type="match status" value="1"/>
</dbReference>